<comment type="caution">
    <text evidence="1">The sequence shown here is derived from an EMBL/GenBank/DDBJ whole genome shotgun (WGS) entry which is preliminary data.</text>
</comment>
<dbReference type="EMBL" id="SNRW01041424">
    <property type="protein sequence ID" value="KAA6337439.1"/>
    <property type="molecule type" value="Genomic_DNA"/>
</dbReference>
<evidence type="ECO:0000313" key="1">
    <source>
        <dbReference type="EMBL" id="KAA6337439.1"/>
    </source>
</evidence>
<accession>A0A5J4RUQ4</accession>
<reference evidence="1 2" key="1">
    <citation type="submission" date="2019-03" db="EMBL/GenBank/DDBJ databases">
        <title>Single cell metagenomics reveals metabolic interactions within the superorganism composed of flagellate Streblomastix strix and complex community of Bacteroidetes bacteria on its surface.</title>
        <authorList>
            <person name="Treitli S.C."/>
            <person name="Kolisko M."/>
            <person name="Husnik F."/>
            <person name="Keeling P."/>
            <person name="Hampl V."/>
        </authorList>
    </citation>
    <scope>NUCLEOTIDE SEQUENCE [LARGE SCALE GENOMIC DNA]</scope>
    <source>
        <strain evidence="1">ST1C</strain>
    </source>
</reference>
<protein>
    <submittedName>
        <fullName evidence="1">Uncharacterized protein</fullName>
    </submittedName>
</protein>
<sequence length="90" mass="10592">MSNIWDLQFIFKVGRRYYLRPFEQQTHNESDQKDSNILNKTGRFWSSVFNGVSSSFNNVAEKMLEYIGPGYVDIPSHFPFDKIPNLNKLQ</sequence>
<gene>
    <name evidence="1" type="ORF">EZS28_052788</name>
</gene>
<proteinExistence type="predicted"/>
<name>A0A5J4RUQ4_9EUKA</name>
<dbReference type="AlphaFoldDB" id="A0A5J4RUQ4"/>
<organism evidence="1 2">
    <name type="scientific">Streblomastix strix</name>
    <dbReference type="NCBI Taxonomy" id="222440"/>
    <lineage>
        <taxon>Eukaryota</taxon>
        <taxon>Metamonada</taxon>
        <taxon>Preaxostyla</taxon>
        <taxon>Oxymonadida</taxon>
        <taxon>Streblomastigidae</taxon>
        <taxon>Streblomastix</taxon>
    </lineage>
</organism>
<dbReference type="Proteomes" id="UP000324800">
    <property type="component" value="Unassembled WGS sequence"/>
</dbReference>
<evidence type="ECO:0000313" key="2">
    <source>
        <dbReference type="Proteomes" id="UP000324800"/>
    </source>
</evidence>
<feature type="non-terminal residue" evidence="1">
    <location>
        <position position="90"/>
    </location>
</feature>